<feature type="transmembrane region" description="Helical" evidence="1">
    <location>
        <begin position="22"/>
        <end position="40"/>
    </location>
</feature>
<dbReference type="EMBL" id="RPDH01000001">
    <property type="protein sequence ID" value="RPE13120.1"/>
    <property type="molecule type" value="Genomic_DNA"/>
</dbReference>
<protein>
    <submittedName>
        <fullName evidence="4">Uncharacterized protein</fullName>
    </submittedName>
</protein>
<dbReference type="PANTHER" id="PTHR35889:SF3">
    <property type="entry name" value="F-BOX DOMAIN-CONTAINING PROTEIN"/>
    <property type="match status" value="1"/>
</dbReference>
<dbReference type="RefSeq" id="WP_123845636.1">
    <property type="nucleotide sequence ID" value="NZ_RPDH01000001.1"/>
</dbReference>
<feature type="domain" description="DUF2231" evidence="3">
    <location>
        <begin position="19"/>
        <end position="137"/>
    </location>
</feature>
<feature type="transmembrane region" description="Helical" evidence="1">
    <location>
        <begin position="114"/>
        <end position="134"/>
    </location>
</feature>
<feature type="transmembrane region" description="Helical" evidence="1">
    <location>
        <begin position="87"/>
        <end position="105"/>
    </location>
</feature>
<name>A0A3N4QAV1_9BACT</name>
<evidence type="ECO:0000259" key="3">
    <source>
        <dbReference type="Pfam" id="PF09990"/>
    </source>
</evidence>
<dbReference type="Pfam" id="PF07635">
    <property type="entry name" value="PSCyt1"/>
    <property type="match status" value="1"/>
</dbReference>
<dbReference type="SUPFAM" id="SSF52047">
    <property type="entry name" value="RNI-like"/>
    <property type="match status" value="1"/>
</dbReference>
<keyword evidence="1" id="KW-0472">Membrane</keyword>
<keyword evidence="1" id="KW-1133">Transmembrane helix</keyword>
<keyword evidence="5" id="KW-1185">Reference proteome</keyword>
<dbReference type="PANTHER" id="PTHR35889">
    <property type="entry name" value="CYCLOINULO-OLIGOSACCHARIDE FRUCTANOTRANSFERASE-RELATED"/>
    <property type="match status" value="1"/>
</dbReference>
<evidence type="ECO:0000313" key="4">
    <source>
        <dbReference type="EMBL" id="RPE13120.1"/>
    </source>
</evidence>
<accession>A0A3N4QAV1</accession>
<sequence>MICSLEVSQAGWGLFIGRFHPLLVHLPIGMLMVAFILEILSKNRRLAVLGAAVLPVLIFGALSAIAACVAGWLLSASGGYDEKALDLHMWMGIGVAVISVLLCVLRKYSLLKKAWLPVSALMIVLLSAAGHYGGSLTHGDDYLTAAMPIGKKKVAATAFAGKPEDMKVYEHLVQPILEQKCYGCHNEQKLKGGLRLDGMKHIEAGGENGPVVKDSLPEMSELYKRLVLSEDDDKRMPPKGKPQLNPQQLEIIYWWIAEGASATATVKELHKSPRIQLVLESLQPSHGGESNPFIPEEETSPPSAQAVQALEAIGVKVMPVAAQSGYVMINAINATQFGDKEAELLLPLKSQIAWLKLSNTQISDTALKAIAQLPRLTRLQLENTRVSDGGMQTLAGSKTLMYLNLVGTKVTAKGVQALQKNKTLRELYLYKSAVTPAEALALQKSMPHARIDTGGYHLPVLATDTMVYRKIKS</sequence>
<dbReference type="AlphaFoldDB" id="A0A3N4QAV1"/>
<dbReference type="InterPro" id="IPR032675">
    <property type="entry name" value="LRR_dom_sf"/>
</dbReference>
<evidence type="ECO:0000259" key="2">
    <source>
        <dbReference type="Pfam" id="PF07635"/>
    </source>
</evidence>
<gene>
    <name evidence="4" type="ORF">EGT74_06190</name>
</gene>
<organism evidence="4 5">
    <name type="scientific">Chitinophaga lutea</name>
    <dbReference type="NCBI Taxonomy" id="2488634"/>
    <lineage>
        <taxon>Bacteria</taxon>
        <taxon>Pseudomonadati</taxon>
        <taxon>Bacteroidota</taxon>
        <taxon>Chitinophagia</taxon>
        <taxon>Chitinophagales</taxon>
        <taxon>Chitinophagaceae</taxon>
        <taxon>Chitinophaga</taxon>
    </lineage>
</organism>
<reference evidence="4 5" key="1">
    <citation type="submission" date="2018-11" db="EMBL/GenBank/DDBJ databases">
        <title>Chitinophaga lutea sp.nov., isolate from arsenic contaminated soil.</title>
        <authorList>
            <person name="Zong Y."/>
        </authorList>
    </citation>
    <scope>NUCLEOTIDE SEQUENCE [LARGE SCALE GENOMIC DNA]</scope>
    <source>
        <strain evidence="4 5">ZY74</strain>
    </source>
</reference>
<dbReference type="InterPro" id="IPR001611">
    <property type="entry name" value="Leu-rich_rpt"/>
</dbReference>
<evidence type="ECO:0000313" key="5">
    <source>
        <dbReference type="Proteomes" id="UP000278351"/>
    </source>
</evidence>
<proteinExistence type="predicted"/>
<keyword evidence="1" id="KW-0812">Transmembrane</keyword>
<dbReference type="Pfam" id="PF13516">
    <property type="entry name" value="LRR_6"/>
    <property type="match status" value="1"/>
</dbReference>
<dbReference type="Proteomes" id="UP000278351">
    <property type="component" value="Unassembled WGS sequence"/>
</dbReference>
<evidence type="ECO:0000256" key="1">
    <source>
        <dbReference type="SAM" id="Phobius"/>
    </source>
</evidence>
<feature type="transmembrane region" description="Helical" evidence="1">
    <location>
        <begin position="47"/>
        <end position="75"/>
    </location>
</feature>
<feature type="domain" description="Cytochrome C Planctomycete-type" evidence="2">
    <location>
        <begin position="181"/>
        <end position="240"/>
    </location>
</feature>
<dbReference type="InterPro" id="IPR011429">
    <property type="entry name" value="Cyt_c_Planctomycete-type"/>
</dbReference>
<dbReference type="Gene3D" id="3.80.10.10">
    <property type="entry name" value="Ribonuclease Inhibitor"/>
    <property type="match status" value="1"/>
</dbReference>
<dbReference type="Pfam" id="PF09990">
    <property type="entry name" value="DUF2231"/>
    <property type="match status" value="1"/>
</dbReference>
<dbReference type="InterPro" id="IPR019251">
    <property type="entry name" value="DUF2231_TM"/>
</dbReference>
<comment type="caution">
    <text evidence="4">The sequence shown here is derived from an EMBL/GenBank/DDBJ whole genome shotgun (WGS) entry which is preliminary data.</text>
</comment>